<dbReference type="Pfam" id="PF01381">
    <property type="entry name" value="HTH_3"/>
    <property type="match status" value="1"/>
</dbReference>
<proteinExistence type="predicted"/>
<comment type="caution">
    <text evidence="2">The sequence shown here is derived from an EMBL/GenBank/DDBJ whole genome shotgun (WGS) entry which is preliminary data.</text>
</comment>
<evidence type="ECO:0000313" key="3">
    <source>
        <dbReference type="Proteomes" id="UP000051735"/>
    </source>
</evidence>
<keyword evidence="3" id="KW-1185">Reference proteome</keyword>
<dbReference type="PANTHER" id="PTHR37038">
    <property type="entry name" value="TRANSCRIPTIONAL REGULATOR-RELATED"/>
    <property type="match status" value="1"/>
</dbReference>
<organism evidence="2 3">
    <name type="scientific">Lactobacillus intestinalis DSM 6629</name>
    <dbReference type="NCBI Taxonomy" id="1423761"/>
    <lineage>
        <taxon>Bacteria</taxon>
        <taxon>Bacillati</taxon>
        <taxon>Bacillota</taxon>
        <taxon>Bacilli</taxon>
        <taxon>Lactobacillales</taxon>
        <taxon>Lactobacillaceae</taxon>
        <taxon>Lactobacillus</taxon>
    </lineage>
</organism>
<dbReference type="Proteomes" id="UP000051735">
    <property type="component" value="Unassembled WGS sequence"/>
</dbReference>
<name>A0ABR5PR59_9LACO</name>
<reference evidence="2 3" key="1">
    <citation type="journal article" date="2015" name="Genome Announc.">
        <title>Expanding the biotechnology potential of lactobacilli through comparative genomics of 213 strains and associated genera.</title>
        <authorList>
            <person name="Sun Z."/>
            <person name="Harris H.M."/>
            <person name="McCann A."/>
            <person name="Guo C."/>
            <person name="Argimon S."/>
            <person name="Zhang W."/>
            <person name="Yang X."/>
            <person name="Jeffery I.B."/>
            <person name="Cooney J.C."/>
            <person name="Kagawa T.F."/>
            <person name="Liu W."/>
            <person name="Song Y."/>
            <person name="Salvetti E."/>
            <person name="Wrobel A."/>
            <person name="Rasinkangas P."/>
            <person name="Parkhill J."/>
            <person name="Rea M.C."/>
            <person name="O'Sullivan O."/>
            <person name="Ritari J."/>
            <person name="Douillard F.P."/>
            <person name="Paul Ross R."/>
            <person name="Yang R."/>
            <person name="Briner A.E."/>
            <person name="Felis G.E."/>
            <person name="de Vos W.M."/>
            <person name="Barrangou R."/>
            <person name="Klaenhammer T.R."/>
            <person name="Caufield P.W."/>
            <person name="Cui Y."/>
            <person name="Zhang H."/>
            <person name="O'Toole P.W."/>
        </authorList>
    </citation>
    <scope>NUCLEOTIDE SEQUENCE [LARGE SCALE GENOMIC DNA]</scope>
    <source>
        <strain evidence="2 3">DSM 6629</strain>
    </source>
</reference>
<dbReference type="CDD" id="cd00093">
    <property type="entry name" value="HTH_XRE"/>
    <property type="match status" value="1"/>
</dbReference>
<evidence type="ECO:0000259" key="1">
    <source>
        <dbReference type="PROSITE" id="PS50943"/>
    </source>
</evidence>
<accession>A0ABR5PR59</accession>
<gene>
    <name evidence="2" type="ORF">FC44_GL001847</name>
</gene>
<dbReference type="PROSITE" id="PS50943">
    <property type="entry name" value="HTH_CROC1"/>
    <property type="match status" value="1"/>
</dbReference>
<dbReference type="SUPFAM" id="SSF47413">
    <property type="entry name" value="lambda repressor-like DNA-binding domains"/>
    <property type="match status" value="1"/>
</dbReference>
<sequence length="275" mass="32395">MKVESVGKRMTTIGRQLRKFRMLLGLSQTEMAAGIVTDSFYSKVERDISEISIDKLIEILNIHHISLFDFFEIFDVENLSNLKRQQEIYSAYDNRNIKQLKEFAKLVKDNDDFLYLKIRLMIAALERSVNKLSLTFRKKVSNSCFDISICNLYNFWNLAILAPLIEFDKLNKWIEIIEENIEIMNVEDDDCYLSLLNLLINYLDRTYQIQYKDGINKVISILDFTPDNLNVMFHHIIIQYYVALLSQDWSVAKEIIELLKMTGYQKYVNTLPKIV</sequence>
<dbReference type="SMART" id="SM00530">
    <property type="entry name" value="HTH_XRE"/>
    <property type="match status" value="1"/>
</dbReference>
<dbReference type="EMBL" id="AZGN01000047">
    <property type="protein sequence ID" value="KRM32425.1"/>
    <property type="molecule type" value="Genomic_DNA"/>
</dbReference>
<evidence type="ECO:0000313" key="2">
    <source>
        <dbReference type="EMBL" id="KRM32425.1"/>
    </source>
</evidence>
<dbReference type="InterPro" id="IPR010982">
    <property type="entry name" value="Lambda_DNA-bd_dom_sf"/>
</dbReference>
<dbReference type="InterPro" id="IPR053163">
    <property type="entry name" value="HTH-type_regulator_Rgg"/>
</dbReference>
<dbReference type="Gene3D" id="1.10.260.40">
    <property type="entry name" value="lambda repressor-like DNA-binding domains"/>
    <property type="match status" value="1"/>
</dbReference>
<protein>
    <submittedName>
        <fullName evidence="2">Transcriptional regulator</fullName>
    </submittedName>
</protein>
<dbReference type="InterPro" id="IPR001387">
    <property type="entry name" value="Cro/C1-type_HTH"/>
</dbReference>
<feature type="domain" description="HTH cro/C1-type" evidence="1">
    <location>
        <begin position="17"/>
        <end position="70"/>
    </location>
</feature>